<proteinExistence type="predicted"/>
<dbReference type="Pfam" id="PF05437">
    <property type="entry name" value="AzlD"/>
    <property type="match status" value="1"/>
</dbReference>
<dbReference type="InterPro" id="IPR008407">
    <property type="entry name" value="Brnchd-chn_aa_trnsp_AzlD"/>
</dbReference>
<dbReference type="Proteomes" id="UP000434223">
    <property type="component" value="Unassembled WGS sequence"/>
</dbReference>
<dbReference type="AlphaFoldDB" id="A0AAW9WMX9"/>
<feature type="transmembrane region" description="Helical" evidence="1">
    <location>
        <begin position="62"/>
        <end position="78"/>
    </location>
</feature>
<feature type="transmembrane region" description="Helical" evidence="1">
    <location>
        <begin position="39"/>
        <end position="56"/>
    </location>
</feature>
<evidence type="ECO:0000256" key="1">
    <source>
        <dbReference type="SAM" id="Phobius"/>
    </source>
</evidence>
<protein>
    <submittedName>
        <fullName evidence="2">AzlD domain-containing protein</fullName>
    </submittedName>
</protein>
<dbReference type="RefSeq" id="WP_055651513.1">
    <property type="nucleotide sequence ID" value="NZ_CZAZ01000029.1"/>
</dbReference>
<feature type="transmembrane region" description="Helical" evidence="1">
    <location>
        <begin position="6"/>
        <end position="27"/>
    </location>
</feature>
<organism evidence="2 3">
    <name type="scientific">Hungatella hathewayi</name>
    <dbReference type="NCBI Taxonomy" id="154046"/>
    <lineage>
        <taxon>Bacteria</taxon>
        <taxon>Bacillati</taxon>
        <taxon>Bacillota</taxon>
        <taxon>Clostridia</taxon>
        <taxon>Lachnospirales</taxon>
        <taxon>Lachnospiraceae</taxon>
        <taxon>Hungatella</taxon>
    </lineage>
</organism>
<name>A0AAW9WMX9_9FIRM</name>
<feature type="transmembrane region" description="Helical" evidence="1">
    <location>
        <begin position="83"/>
        <end position="100"/>
    </location>
</feature>
<gene>
    <name evidence="2" type="ORF">GNE07_25280</name>
</gene>
<evidence type="ECO:0000313" key="3">
    <source>
        <dbReference type="Proteomes" id="UP000434223"/>
    </source>
</evidence>
<sequence length="101" mass="11395">MNNRIYLYILVMAGVTYLIRVLPLTLIRKEIKNTYIRSFLYYVPYVTLSVMTFPAILTATASIWSAVTALVIAIFLAYKGKSLFIVSLAACTAVFLTELFL</sequence>
<reference evidence="2 3" key="1">
    <citation type="submission" date="2019-09" db="EMBL/GenBank/DDBJ databases">
        <title>Draft genome sequencing of Hungatella hathewayi 123Y-2.</title>
        <authorList>
            <person name="Lv Q."/>
            <person name="Li S."/>
        </authorList>
    </citation>
    <scope>NUCLEOTIDE SEQUENCE [LARGE SCALE GENOMIC DNA]</scope>
    <source>
        <strain evidence="2 3">123Y-2</strain>
    </source>
</reference>
<dbReference type="EMBL" id="WNME01000024">
    <property type="protein sequence ID" value="MUB66337.1"/>
    <property type="molecule type" value="Genomic_DNA"/>
</dbReference>
<keyword evidence="1" id="KW-0472">Membrane</keyword>
<keyword evidence="1" id="KW-1133">Transmembrane helix</keyword>
<accession>A0AAW9WMX9</accession>
<keyword evidence="1" id="KW-0812">Transmembrane</keyword>
<evidence type="ECO:0000313" key="2">
    <source>
        <dbReference type="EMBL" id="MUB66337.1"/>
    </source>
</evidence>
<comment type="caution">
    <text evidence="2">The sequence shown here is derived from an EMBL/GenBank/DDBJ whole genome shotgun (WGS) entry which is preliminary data.</text>
</comment>